<dbReference type="PROSITE" id="PS50975">
    <property type="entry name" value="ATP_GRASP"/>
    <property type="match status" value="1"/>
</dbReference>
<gene>
    <name evidence="6" type="ORF">DAH66_13490</name>
</gene>
<comment type="caution">
    <text evidence="6">The sequence shown here is derived from an EMBL/GenBank/DDBJ whole genome shotgun (WGS) entry which is preliminary data.</text>
</comment>
<evidence type="ECO:0000259" key="5">
    <source>
        <dbReference type="PROSITE" id="PS50975"/>
    </source>
</evidence>
<dbReference type="Pfam" id="PF21360">
    <property type="entry name" value="PylC-like_N"/>
    <property type="match status" value="1"/>
</dbReference>
<dbReference type="PANTHER" id="PTHR43585:SF2">
    <property type="entry name" value="ATP-GRASP ENZYME FSQD"/>
    <property type="match status" value="1"/>
</dbReference>
<reference evidence="6 7" key="1">
    <citation type="submission" date="2018-07" db="EMBL/GenBank/DDBJ databases">
        <title>Genomic and Epidemiologic Investigation of an Indolent Hospital Outbreak.</title>
        <authorList>
            <person name="Johnson R.C."/>
            <person name="Deming C."/>
            <person name="Conlan S."/>
            <person name="Zellmer C.J."/>
            <person name="Michelin A.V."/>
            <person name="Lee-Lin S."/>
            <person name="Thomas P.J."/>
            <person name="Park M."/>
            <person name="Weingarten R.A."/>
            <person name="Less J."/>
            <person name="Dekker J.P."/>
            <person name="Frank K.M."/>
            <person name="Musser K.A."/>
            <person name="Mcquiston J.R."/>
            <person name="Henderson D.K."/>
            <person name="Lau A.F."/>
            <person name="Palmore T.N."/>
            <person name="Segre J.A."/>
        </authorList>
    </citation>
    <scope>NUCLEOTIDE SEQUENCE [LARGE SCALE GENOMIC DNA]</scope>
    <source>
        <strain evidence="6 7">SK-CDC1_0717</strain>
    </source>
</reference>
<dbReference type="InterPro" id="IPR052032">
    <property type="entry name" value="ATP-dep_AA_Ligase"/>
</dbReference>
<evidence type="ECO:0000256" key="4">
    <source>
        <dbReference type="PROSITE-ProRule" id="PRU00409"/>
    </source>
</evidence>
<dbReference type="InterPro" id="IPR013815">
    <property type="entry name" value="ATP_grasp_subdomain_1"/>
</dbReference>
<proteinExistence type="predicted"/>
<protein>
    <submittedName>
        <fullName evidence="6">ATP-grasp domain-containing protein</fullName>
    </submittedName>
</protein>
<dbReference type="InterPro" id="IPR003806">
    <property type="entry name" value="ATP-grasp_PylC-type"/>
</dbReference>
<keyword evidence="1" id="KW-0436">Ligase</keyword>
<evidence type="ECO:0000313" key="6">
    <source>
        <dbReference type="EMBL" id="RSY82587.1"/>
    </source>
</evidence>
<organism evidence="6 7">
    <name type="scientific">Sphingomonas koreensis</name>
    <dbReference type="NCBI Taxonomy" id="93064"/>
    <lineage>
        <taxon>Bacteria</taxon>
        <taxon>Pseudomonadati</taxon>
        <taxon>Pseudomonadota</taxon>
        <taxon>Alphaproteobacteria</taxon>
        <taxon>Sphingomonadales</taxon>
        <taxon>Sphingomonadaceae</taxon>
        <taxon>Sphingomonas</taxon>
    </lineage>
</organism>
<dbReference type="GO" id="GO:0005524">
    <property type="term" value="F:ATP binding"/>
    <property type="evidence" value="ECO:0007669"/>
    <property type="project" value="UniProtKB-UniRule"/>
</dbReference>
<evidence type="ECO:0000256" key="2">
    <source>
        <dbReference type="ARBA" id="ARBA00022741"/>
    </source>
</evidence>
<sequence length="338" mass="36182">MHQLVADRTLDIPPPTGPNRQLTMLLCSAGRRVGLLRAFRRAAANLHVDLQIVACDAQPEWSAACRLADLAVQVPRADSPSYIPAIEAICREYNVGLVVPTIDPELLPLAAARDRLAASGTTVAVSTPPLIEICRDKLQTADFLGAHGIPVPRTIDLASADSGSWSGPAIVKPRHGSAGRAVTRIDSLDTLPDAATEPMVVQELLEGEEWTVNLYFDGAGTLRSVVPHHRIQVRAGEVEKGVTGRQSHLMEIARQMAACLPGPRGALCFQAITATDGSAKVFEINARFGGGYPLADYAGASFAQWLIEERLRLPDTATDAWATGVAMLRFDAAIFVTL</sequence>
<dbReference type="Proteomes" id="UP000287746">
    <property type="component" value="Unassembled WGS sequence"/>
</dbReference>
<dbReference type="Gene3D" id="3.40.50.20">
    <property type="match status" value="1"/>
</dbReference>
<dbReference type="Pfam" id="PF02655">
    <property type="entry name" value="ATP-grasp_3"/>
    <property type="match status" value="1"/>
</dbReference>
<dbReference type="AlphaFoldDB" id="A0A430G296"/>
<dbReference type="SUPFAM" id="SSF56059">
    <property type="entry name" value="Glutathione synthetase ATP-binding domain-like"/>
    <property type="match status" value="1"/>
</dbReference>
<name>A0A430G296_9SPHN</name>
<dbReference type="Gene3D" id="3.30.1490.20">
    <property type="entry name" value="ATP-grasp fold, A domain"/>
    <property type="match status" value="1"/>
</dbReference>
<keyword evidence="2 4" id="KW-0547">Nucleotide-binding</keyword>
<dbReference type="GO" id="GO:0016874">
    <property type="term" value="F:ligase activity"/>
    <property type="evidence" value="ECO:0007669"/>
    <property type="project" value="UniProtKB-KW"/>
</dbReference>
<dbReference type="InterPro" id="IPR011761">
    <property type="entry name" value="ATP-grasp"/>
</dbReference>
<dbReference type="InterPro" id="IPR048764">
    <property type="entry name" value="PylC_N"/>
</dbReference>
<dbReference type="GO" id="GO:0046872">
    <property type="term" value="F:metal ion binding"/>
    <property type="evidence" value="ECO:0007669"/>
    <property type="project" value="InterPro"/>
</dbReference>
<evidence type="ECO:0000256" key="3">
    <source>
        <dbReference type="ARBA" id="ARBA00022840"/>
    </source>
</evidence>
<accession>A0A430G296</accession>
<dbReference type="Gene3D" id="3.30.470.20">
    <property type="entry name" value="ATP-grasp fold, B domain"/>
    <property type="match status" value="1"/>
</dbReference>
<dbReference type="PANTHER" id="PTHR43585">
    <property type="entry name" value="FUMIPYRROLE BIOSYNTHESIS PROTEIN C"/>
    <property type="match status" value="1"/>
</dbReference>
<feature type="domain" description="ATP-grasp" evidence="5">
    <location>
        <begin position="141"/>
        <end position="311"/>
    </location>
</feature>
<evidence type="ECO:0000313" key="7">
    <source>
        <dbReference type="Proteomes" id="UP000287746"/>
    </source>
</evidence>
<keyword evidence="3 4" id="KW-0067">ATP-binding</keyword>
<evidence type="ECO:0000256" key="1">
    <source>
        <dbReference type="ARBA" id="ARBA00022598"/>
    </source>
</evidence>
<dbReference type="EMBL" id="QQYZ01000012">
    <property type="protein sequence ID" value="RSY82587.1"/>
    <property type="molecule type" value="Genomic_DNA"/>
</dbReference>